<evidence type="ECO:0000259" key="3">
    <source>
        <dbReference type="Pfam" id="PF00465"/>
    </source>
</evidence>
<evidence type="ECO:0000313" key="5">
    <source>
        <dbReference type="EMBL" id="GBC59503.1"/>
    </source>
</evidence>
<reference evidence="6" key="1">
    <citation type="submission" date="2017-11" db="EMBL/GenBank/DDBJ databases">
        <authorList>
            <person name="Watanabe M."/>
            <person name="Kojima H."/>
        </authorList>
    </citation>
    <scope>NUCLEOTIDE SEQUENCE [LARGE SCALE GENOMIC DNA]</scope>
    <source>
        <strain evidence="6">Tokyo 01</strain>
    </source>
</reference>
<proteinExistence type="inferred from homology"/>
<dbReference type="GO" id="GO:0046872">
    <property type="term" value="F:metal ion binding"/>
    <property type="evidence" value="ECO:0007669"/>
    <property type="project" value="InterPro"/>
</dbReference>
<comment type="caution">
    <text evidence="5">The sequence shown here is derived from an EMBL/GenBank/DDBJ whole genome shotgun (WGS) entry which is preliminary data.</text>
</comment>
<dbReference type="SUPFAM" id="SSF56796">
    <property type="entry name" value="Dehydroquinate synthase-like"/>
    <property type="match status" value="1"/>
</dbReference>
<dbReference type="InterPro" id="IPR001670">
    <property type="entry name" value="ADH_Fe/GldA"/>
</dbReference>
<feature type="domain" description="Alcohol dehydrogenase iron-type/glycerol dehydrogenase GldA" evidence="3">
    <location>
        <begin position="12"/>
        <end position="178"/>
    </location>
</feature>
<dbReference type="Proteomes" id="UP000288096">
    <property type="component" value="Unassembled WGS sequence"/>
</dbReference>
<dbReference type="Gene3D" id="1.20.1090.10">
    <property type="entry name" value="Dehydroquinate synthase-like - alpha domain"/>
    <property type="match status" value="1"/>
</dbReference>
<protein>
    <submittedName>
        <fullName evidence="5">Alcohol dehydrogenase</fullName>
    </submittedName>
</protein>
<dbReference type="Pfam" id="PF25137">
    <property type="entry name" value="ADH_Fe_C"/>
    <property type="match status" value="1"/>
</dbReference>
<accession>A0A401FRC0</accession>
<sequence>MTINVRKFSIPEIFFGSNSLKYAGLCARRLGAEKIFFVSDPGLEKTGWVDKIFETLEDEKLNWVYYSNVVTNPRDYQVQEGAELYKAEGCDVVMALGGGSPMDAAKGVALVVSNGGTVHDYEGANRIQRPLPPMIFLPSTAGSGSDVSQFMIINDMSRHVKMSIISRTLVPNISIIDPNILVTKSRSLIIAAAIDALTHAIEAYVSRIASPFTEIQSLKAIELIISNLPEALADKSPKALENLSIAGTAAGMAFSNASLGLDHALAHSLGGVLDVMHGLIHPVLLPHVMRYNLPACTGKIADIGKIVLGKTLRTDETTALAGIEKLEEYCQSLRVATRLREIVPDRSQLARICQMAVYDSCLLTNPRSATWEEMLEICEEAW</sequence>
<dbReference type="EMBL" id="BEXT01000001">
    <property type="protein sequence ID" value="GBC59503.1"/>
    <property type="molecule type" value="Genomic_DNA"/>
</dbReference>
<comment type="similarity">
    <text evidence="1">Belongs to the iron-containing alcohol dehydrogenase family.</text>
</comment>
<feature type="domain" description="Fe-containing alcohol dehydrogenase-like C-terminal" evidence="4">
    <location>
        <begin position="190"/>
        <end position="382"/>
    </location>
</feature>
<keyword evidence="2" id="KW-0560">Oxidoreductase</keyword>
<keyword evidence="6" id="KW-1185">Reference proteome</keyword>
<dbReference type="InterPro" id="IPR039697">
    <property type="entry name" value="Alcohol_dehydrogenase_Fe"/>
</dbReference>
<dbReference type="PANTHER" id="PTHR11496:SF102">
    <property type="entry name" value="ALCOHOL DEHYDROGENASE 4"/>
    <property type="match status" value="1"/>
</dbReference>
<reference evidence="6" key="2">
    <citation type="submission" date="2019-01" db="EMBL/GenBank/DDBJ databases">
        <title>Genome sequence of Desulfonema ishimotonii strain Tokyo 01.</title>
        <authorList>
            <person name="Fukui M."/>
        </authorList>
    </citation>
    <scope>NUCLEOTIDE SEQUENCE [LARGE SCALE GENOMIC DNA]</scope>
    <source>
        <strain evidence="6">Tokyo 01</strain>
    </source>
</reference>
<name>A0A401FRC0_9BACT</name>
<gene>
    <name evidence="5" type="ORF">DENIS_0442</name>
</gene>
<evidence type="ECO:0000256" key="2">
    <source>
        <dbReference type="ARBA" id="ARBA00023002"/>
    </source>
</evidence>
<dbReference type="Gene3D" id="3.40.50.1970">
    <property type="match status" value="1"/>
</dbReference>
<evidence type="ECO:0000313" key="6">
    <source>
        <dbReference type="Proteomes" id="UP000288096"/>
    </source>
</evidence>
<dbReference type="PANTHER" id="PTHR11496">
    <property type="entry name" value="ALCOHOL DEHYDROGENASE"/>
    <property type="match status" value="1"/>
</dbReference>
<dbReference type="InterPro" id="IPR056798">
    <property type="entry name" value="ADH_Fe_C"/>
</dbReference>
<dbReference type="GO" id="GO:0004022">
    <property type="term" value="F:alcohol dehydrogenase (NAD+) activity"/>
    <property type="evidence" value="ECO:0007669"/>
    <property type="project" value="TreeGrafter"/>
</dbReference>
<dbReference type="FunFam" id="1.20.1090.10:FF:000001">
    <property type="entry name" value="Aldehyde-alcohol dehydrogenase"/>
    <property type="match status" value="1"/>
</dbReference>
<organism evidence="5 6">
    <name type="scientific">Desulfonema ishimotonii</name>
    <dbReference type="NCBI Taxonomy" id="45657"/>
    <lineage>
        <taxon>Bacteria</taxon>
        <taxon>Pseudomonadati</taxon>
        <taxon>Thermodesulfobacteriota</taxon>
        <taxon>Desulfobacteria</taxon>
        <taxon>Desulfobacterales</taxon>
        <taxon>Desulfococcaceae</taxon>
        <taxon>Desulfonema</taxon>
    </lineage>
</organism>
<dbReference type="FunFam" id="3.40.50.1970:FF:000003">
    <property type="entry name" value="Alcohol dehydrogenase, iron-containing"/>
    <property type="match status" value="1"/>
</dbReference>
<dbReference type="AlphaFoldDB" id="A0A401FRC0"/>
<evidence type="ECO:0000259" key="4">
    <source>
        <dbReference type="Pfam" id="PF25137"/>
    </source>
</evidence>
<dbReference type="Pfam" id="PF00465">
    <property type="entry name" value="Fe-ADH"/>
    <property type="match status" value="1"/>
</dbReference>
<dbReference type="RefSeq" id="WP_208022497.1">
    <property type="nucleotide sequence ID" value="NZ_BEXT01000001.1"/>
</dbReference>
<evidence type="ECO:0000256" key="1">
    <source>
        <dbReference type="ARBA" id="ARBA00007358"/>
    </source>
</evidence>